<organism evidence="3">
    <name type="scientific">Oryza brachyantha</name>
    <name type="common">malo sina</name>
    <dbReference type="NCBI Taxonomy" id="4533"/>
    <lineage>
        <taxon>Eukaryota</taxon>
        <taxon>Viridiplantae</taxon>
        <taxon>Streptophyta</taxon>
        <taxon>Embryophyta</taxon>
        <taxon>Tracheophyta</taxon>
        <taxon>Spermatophyta</taxon>
        <taxon>Magnoliopsida</taxon>
        <taxon>Liliopsida</taxon>
        <taxon>Poales</taxon>
        <taxon>Poaceae</taxon>
        <taxon>BOP clade</taxon>
        <taxon>Oryzoideae</taxon>
        <taxon>Oryzeae</taxon>
        <taxon>Oryzinae</taxon>
        <taxon>Oryza</taxon>
    </lineage>
</organism>
<evidence type="ECO:0000259" key="2">
    <source>
        <dbReference type="Pfam" id="PF13968"/>
    </source>
</evidence>
<evidence type="ECO:0000313" key="4">
    <source>
        <dbReference type="Proteomes" id="UP000006038"/>
    </source>
</evidence>
<reference evidence="3" key="1">
    <citation type="journal article" date="2013" name="Nat. Commun.">
        <title>Whole-genome sequencing of Oryza brachyantha reveals mechanisms underlying Oryza genome evolution.</title>
        <authorList>
            <person name="Chen J."/>
            <person name="Huang Q."/>
            <person name="Gao D."/>
            <person name="Wang J."/>
            <person name="Lang Y."/>
            <person name="Liu T."/>
            <person name="Li B."/>
            <person name="Bai Z."/>
            <person name="Luis Goicoechea J."/>
            <person name="Liang C."/>
            <person name="Chen C."/>
            <person name="Zhang W."/>
            <person name="Sun S."/>
            <person name="Liao Y."/>
            <person name="Zhang X."/>
            <person name="Yang L."/>
            <person name="Song C."/>
            <person name="Wang M."/>
            <person name="Shi J."/>
            <person name="Liu G."/>
            <person name="Liu J."/>
            <person name="Zhou H."/>
            <person name="Zhou W."/>
            <person name="Yu Q."/>
            <person name="An N."/>
            <person name="Chen Y."/>
            <person name="Cai Q."/>
            <person name="Wang B."/>
            <person name="Liu B."/>
            <person name="Min J."/>
            <person name="Huang Y."/>
            <person name="Wu H."/>
            <person name="Li Z."/>
            <person name="Zhang Y."/>
            <person name="Yin Y."/>
            <person name="Song W."/>
            <person name="Jiang J."/>
            <person name="Jackson S.A."/>
            <person name="Wing R.A."/>
            <person name="Wang J."/>
            <person name="Chen M."/>
        </authorList>
    </citation>
    <scope>NUCLEOTIDE SEQUENCE [LARGE SCALE GENOMIC DNA]</scope>
    <source>
        <strain evidence="3">cv. IRGC 101232</strain>
    </source>
</reference>
<dbReference type="EnsemblPlants" id="OB11G17020.1">
    <property type="protein sequence ID" value="OB11G17020.1"/>
    <property type="gene ID" value="OB11G17020"/>
</dbReference>
<dbReference type="Gramene" id="OB11G17020.1">
    <property type="protein sequence ID" value="OB11G17020.1"/>
    <property type="gene ID" value="OB11G17020"/>
</dbReference>
<feature type="transmembrane region" description="Helical" evidence="1">
    <location>
        <begin position="15"/>
        <end position="33"/>
    </location>
</feature>
<accession>J3N7B6</accession>
<name>J3N7B6_ORYBR</name>
<keyword evidence="1" id="KW-0812">Transmembrane</keyword>
<dbReference type="AlphaFoldDB" id="J3N7B6"/>
<dbReference type="Proteomes" id="UP000006038">
    <property type="component" value="Chromosome 11"/>
</dbReference>
<dbReference type="STRING" id="4533.J3N7B6"/>
<keyword evidence="4" id="KW-1185">Reference proteome</keyword>
<reference evidence="3" key="2">
    <citation type="submission" date="2013-04" db="UniProtKB">
        <authorList>
            <consortium name="EnsemblPlants"/>
        </authorList>
    </citation>
    <scope>IDENTIFICATION</scope>
</reference>
<dbReference type="eggNOG" id="ENOG502QQBP">
    <property type="taxonomic scope" value="Eukaryota"/>
</dbReference>
<dbReference type="OMA" id="RPIINCT"/>
<protein>
    <recommendedName>
        <fullName evidence="2">DUF4220 domain-containing protein</fullName>
    </recommendedName>
</protein>
<evidence type="ECO:0000313" key="3">
    <source>
        <dbReference type="EnsemblPlants" id="OB11G17020.1"/>
    </source>
</evidence>
<dbReference type="InterPro" id="IPR007658">
    <property type="entry name" value="DUF594"/>
</dbReference>
<sequence>MASTMGGLVQLWNEWEIQLVVLLSFILQIFLFVTGSIRRYNINIFLRLVIWLAYVGADMVAVYALGLISRNVQSANTSDGSGRSSNRLAFFWVPFLLIHLGGQDTMTAFSIEDNNLWLRHLLNLSIQVYLALYAFWKSTGRHSLQLLAPAILVFHAGIIRYGERTWALKCGSRDGLKETSWQLPKLNVEIDKGSYLDTICYVLKSILCVHDLFSGRTISQMKERHVFRFQGDRPLEQVSKLLEVELAMMYDDLYTKAMVLRIRSGFILRCISHVFMIAAFVLFLTACSKQQYNRADIAITYVLFIGGFVLDVCSIFLVAMSPWTWAFFRAQNCHRLAHISWLILCSHIGWPEKRPLWSNSMGQFSFLSSCIGFDEPRSSSKMLTILRKMLNAVNKKLWFRKIWHTKHAKVNKDIMENVVTWVRRLAREEFTRIIQEQNWVNLQPIINCTLNIPANSFGNNIVLLHIYTDLHLRKQPDLNVIGSEATSTSTADIMDTCRKISNYIAYLLVMQPSMLPLSGSAQDTIASFYEKIINKGSRKQDVLGTCYQLVEDHLEFGYEECLTEQEEPRAWLETLVEIRDMWMRLLIYVAGKCQVELHAQQLGRGGELLTFVWLLMVHHDIGAVAQQVDLITSSKTMSGNFFAFYCPKELAEQSTA</sequence>
<evidence type="ECO:0000256" key="1">
    <source>
        <dbReference type="SAM" id="Phobius"/>
    </source>
</evidence>
<keyword evidence="1" id="KW-0472">Membrane</keyword>
<proteinExistence type="predicted"/>
<dbReference type="HOGENOM" id="CLU_009180_6_0_1"/>
<dbReference type="InterPro" id="IPR025315">
    <property type="entry name" value="DUF4220"/>
</dbReference>
<dbReference type="Pfam" id="PF04578">
    <property type="entry name" value="DUF594"/>
    <property type="match status" value="1"/>
</dbReference>
<dbReference type="Pfam" id="PF13968">
    <property type="entry name" value="DUF4220"/>
    <property type="match status" value="1"/>
</dbReference>
<dbReference type="PANTHER" id="PTHR31325">
    <property type="entry name" value="OS01G0798800 PROTEIN-RELATED"/>
    <property type="match status" value="1"/>
</dbReference>
<feature type="transmembrane region" description="Helical" evidence="1">
    <location>
        <begin position="45"/>
        <end position="68"/>
    </location>
</feature>
<feature type="transmembrane region" description="Helical" evidence="1">
    <location>
        <begin position="266"/>
        <end position="286"/>
    </location>
</feature>
<keyword evidence="1" id="KW-1133">Transmembrane helix</keyword>
<feature type="domain" description="DUF4220" evidence="2">
    <location>
        <begin position="51"/>
        <end position="368"/>
    </location>
</feature>
<feature type="transmembrane region" description="Helical" evidence="1">
    <location>
        <begin position="298"/>
        <end position="319"/>
    </location>
</feature>